<sequence length="119" mass="13258">MWFYIDEAGDDVVFIHGFISSSLFWSETVFPNLSSAAKSSYRLFAVDLLGFGRSPKPSESMYTLREHLEMIERSVLEAHNVKSFHIVAHSLGCILALALAVKHPHSVKSLTLLAPVIIN</sequence>
<dbReference type="PRINTS" id="PR00111">
    <property type="entry name" value="ABHYDROLASE"/>
</dbReference>
<dbReference type="InterPro" id="IPR029058">
    <property type="entry name" value="AB_hydrolase_fold"/>
</dbReference>
<dbReference type="EMBL" id="CP144692">
    <property type="protein sequence ID" value="WVY99015.1"/>
    <property type="molecule type" value="Genomic_DNA"/>
</dbReference>
<name>A0AAQ3MYH7_VIGMU</name>
<proteinExistence type="predicted"/>
<dbReference type="Gene3D" id="3.40.50.1820">
    <property type="entry name" value="alpha/beta hydrolase"/>
    <property type="match status" value="1"/>
</dbReference>
<protein>
    <recommendedName>
        <fullName evidence="1">AB hydrolase-1 domain-containing protein</fullName>
    </recommendedName>
</protein>
<dbReference type="AlphaFoldDB" id="A0AAQ3MYH7"/>
<dbReference type="PANTHER" id="PTHR43689:SF9">
    <property type="entry name" value="LYSOPHOSPHOLIPASE BODYGUARD 3-RELATED"/>
    <property type="match status" value="1"/>
</dbReference>
<keyword evidence="3" id="KW-1185">Reference proteome</keyword>
<evidence type="ECO:0000259" key="1">
    <source>
        <dbReference type="Pfam" id="PF00561"/>
    </source>
</evidence>
<dbReference type="Proteomes" id="UP001374535">
    <property type="component" value="Chromosome 9"/>
</dbReference>
<reference evidence="2 3" key="1">
    <citation type="journal article" date="2023" name="Life. Sci Alliance">
        <title>Evolutionary insights into 3D genome organization and epigenetic landscape of Vigna mungo.</title>
        <authorList>
            <person name="Junaid A."/>
            <person name="Singh B."/>
            <person name="Bhatia S."/>
        </authorList>
    </citation>
    <scope>NUCLEOTIDE SEQUENCE [LARGE SCALE GENOMIC DNA]</scope>
    <source>
        <strain evidence="2">Urdbean</strain>
    </source>
</reference>
<feature type="domain" description="AB hydrolase-1" evidence="1">
    <location>
        <begin position="12"/>
        <end position="115"/>
    </location>
</feature>
<evidence type="ECO:0000313" key="2">
    <source>
        <dbReference type="EMBL" id="WVY99015.1"/>
    </source>
</evidence>
<dbReference type="PANTHER" id="PTHR43689">
    <property type="entry name" value="HYDROLASE"/>
    <property type="match status" value="1"/>
</dbReference>
<evidence type="ECO:0000313" key="3">
    <source>
        <dbReference type="Proteomes" id="UP001374535"/>
    </source>
</evidence>
<accession>A0AAQ3MYH7</accession>
<dbReference type="SUPFAM" id="SSF53474">
    <property type="entry name" value="alpha/beta-Hydrolases"/>
    <property type="match status" value="1"/>
</dbReference>
<dbReference type="Pfam" id="PF00561">
    <property type="entry name" value="Abhydrolase_1"/>
    <property type="match status" value="1"/>
</dbReference>
<dbReference type="InterPro" id="IPR000073">
    <property type="entry name" value="AB_hydrolase_1"/>
</dbReference>
<organism evidence="2 3">
    <name type="scientific">Vigna mungo</name>
    <name type="common">Black gram</name>
    <name type="synonym">Phaseolus mungo</name>
    <dbReference type="NCBI Taxonomy" id="3915"/>
    <lineage>
        <taxon>Eukaryota</taxon>
        <taxon>Viridiplantae</taxon>
        <taxon>Streptophyta</taxon>
        <taxon>Embryophyta</taxon>
        <taxon>Tracheophyta</taxon>
        <taxon>Spermatophyta</taxon>
        <taxon>Magnoliopsida</taxon>
        <taxon>eudicotyledons</taxon>
        <taxon>Gunneridae</taxon>
        <taxon>Pentapetalae</taxon>
        <taxon>rosids</taxon>
        <taxon>fabids</taxon>
        <taxon>Fabales</taxon>
        <taxon>Fabaceae</taxon>
        <taxon>Papilionoideae</taxon>
        <taxon>50 kb inversion clade</taxon>
        <taxon>NPAAA clade</taxon>
        <taxon>indigoferoid/millettioid clade</taxon>
        <taxon>Phaseoleae</taxon>
        <taxon>Vigna</taxon>
    </lineage>
</organism>
<gene>
    <name evidence="2" type="ORF">V8G54_031166</name>
</gene>